<protein>
    <submittedName>
        <fullName evidence="2">Uncharacterized protein</fullName>
    </submittedName>
</protein>
<dbReference type="RefSeq" id="WP_166280845.1">
    <property type="nucleotide sequence ID" value="NZ_JAANNP010000003.1"/>
</dbReference>
<dbReference type="InterPro" id="IPR046491">
    <property type="entry name" value="DUF6584"/>
</dbReference>
<evidence type="ECO:0000256" key="1">
    <source>
        <dbReference type="SAM" id="Phobius"/>
    </source>
</evidence>
<keyword evidence="3" id="KW-1185">Reference proteome</keyword>
<name>A0ABX0GW01_9ACTN</name>
<comment type="caution">
    <text evidence="2">The sequence shown here is derived from an EMBL/GenBank/DDBJ whole genome shotgun (WGS) entry which is preliminary data.</text>
</comment>
<gene>
    <name evidence="2" type="ORF">G9H71_08785</name>
</gene>
<keyword evidence="1" id="KW-1133">Transmembrane helix</keyword>
<feature type="transmembrane region" description="Helical" evidence="1">
    <location>
        <begin position="142"/>
        <end position="169"/>
    </location>
</feature>
<dbReference type="Pfam" id="PF20225">
    <property type="entry name" value="DUF6584"/>
    <property type="match status" value="1"/>
</dbReference>
<keyword evidence="1" id="KW-0812">Transmembrane</keyword>
<accession>A0ABX0GW01</accession>
<proteinExistence type="predicted"/>
<dbReference type="EMBL" id="JAANNP010000003">
    <property type="protein sequence ID" value="NHC13876.1"/>
    <property type="molecule type" value="Genomic_DNA"/>
</dbReference>
<reference evidence="2 3" key="1">
    <citation type="submission" date="2020-03" db="EMBL/GenBank/DDBJ databases">
        <title>Two novel Motilibacter sp.</title>
        <authorList>
            <person name="Liu S."/>
        </authorList>
    </citation>
    <scope>NUCLEOTIDE SEQUENCE [LARGE SCALE GENOMIC DNA]</scope>
    <source>
        <strain evidence="2 3">E257</strain>
    </source>
</reference>
<organism evidence="2 3">
    <name type="scientific">Motilibacter deserti</name>
    <dbReference type="NCBI Taxonomy" id="2714956"/>
    <lineage>
        <taxon>Bacteria</taxon>
        <taxon>Bacillati</taxon>
        <taxon>Actinomycetota</taxon>
        <taxon>Actinomycetes</taxon>
        <taxon>Motilibacterales</taxon>
        <taxon>Motilibacteraceae</taxon>
        <taxon>Motilibacter</taxon>
    </lineage>
</organism>
<evidence type="ECO:0000313" key="2">
    <source>
        <dbReference type="EMBL" id="NHC13876.1"/>
    </source>
</evidence>
<keyword evidence="1" id="KW-0472">Membrane</keyword>
<evidence type="ECO:0000313" key="3">
    <source>
        <dbReference type="Proteomes" id="UP000800981"/>
    </source>
</evidence>
<dbReference type="Proteomes" id="UP000800981">
    <property type="component" value="Unassembled WGS sequence"/>
</dbReference>
<sequence>MPVDRTLARVDADLAAGDARMATQRLRGLVASYPWRMDVRERLAAAYRMTGDAAQAGRWGYLPGVATPEELQAFAHATPDPLNRMRALRWAAAEDSAEPDVRARLRRLRDEAEATYERELRYEALPATLAEPYESNKWLDRLVVAAIVATILFFVLGVANGVVTVVRWLL</sequence>